<dbReference type="InterPro" id="IPR007436">
    <property type="entry name" value="DUF485"/>
</dbReference>
<dbReference type="Pfam" id="PF04341">
    <property type="entry name" value="DUF485"/>
    <property type="match status" value="1"/>
</dbReference>
<comment type="caution">
    <text evidence="2">The sequence shown here is derived from an EMBL/GenBank/DDBJ whole genome shotgun (WGS) entry which is preliminary data.</text>
</comment>
<keyword evidence="1" id="KW-0812">Transmembrane</keyword>
<gene>
    <name evidence="2" type="ORF">GCM10011608_13100</name>
</gene>
<keyword evidence="1" id="KW-0472">Membrane</keyword>
<sequence>MSVKVVIHKMSTDTPASAPSDSVSERYLAVQRSDEFAGLRRALRGFVFPMAVAFFLWYALYVILSAYARGFMSARLFDSNINVALVFGLLQFVSTFLIAWYYSRYADRKIDPVADKIRDELTGGDS</sequence>
<reference evidence="2" key="2">
    <citation type="submission" date="2020-09" db="EMBL/GenBank/DDBJ databases">
        <authorList>
            <person name="Sun Q."/>
            <person name="Zhou Y."/>
        </authorList>
    </citation>
    <scope>NUCLEOTIDE SEQUENCE</scope>
    <source>
        <strain evidence="2">CGMCC 4.7312</strain>
    </source>
</reference>
<dbReference type="PANTHER" id="PTHR38441:SF1">
    <property type="entry name" value="MEMBRANE PROTEIN"/>
    <property type="match status" value="1"/>
</dbReference>
<reference evidence="2" key="1">
    <citation type="journal article" date="2014" name="Int. J. Syst. Evol. Microbiol.">
        <title>Complete genome sequence of Corynebacterium casei LMG S-19264T (=DSM 44701T), isolated from a smear-ripened cheese.</title>
        <authorList>
            <consortium name="US DOE Joint Genome Institute (JGI-PGF)"/>
            <person name="Walter F."/>
            <person name="Albersmeier A."/>
            <person name="Kalinowski J."/>
            <person name="Ruckert C."/>
        </authorList>
    </citation>
    <scope>NUCLEOTIDE SEQUENCE</scope>
    <source>
        <strain evidence="2">CGMCC 4.7312</strain>
    </source>
</reference>
<evidence type="ECO:0000313" key="3">
    <source>
        <dbReference type="Proteomes" id="UP000608890"/>
    </source>
</evidence>
<evidence type="ECO:0000313" key="2">
    <source>
        <dbReference type="EMBL" id="GGM29834.1"/>
    </source>
</evidence>
<dbReference type="PANTHER" id="PTHR38441">
    <property type="entry name" value="INTEGRAL MEMBRANE PROTEIN-RELATED"/>
    <property type="match status" value="1"/>
</dbReference>
<dbReference type="Proteomes" id="UP000608890">
    <property type="component" value="Unassembled WGS sequence"/>
</dbReference>
<dbReference type="AlphaFoldDB" id="A0A917WU66"/>
<evidence type="ECO:0000256" key="1">
    <source>
        <dbReference type="SAM" id="Phobius"/>
    </source>
</evidence>
<feature type="transmembrane region" description="Helical" evidence="1">
    <location>
        <begin position="80"/>
        <end position="102"/>
    </location>
</feature>
<keyword evidence="1" id="KW-1133">Transmembrane helix</keyword>
<dbReference type="EMBL" id="BMNB01000004">
    <property type="protein sequence ID" value="GGM29834.1"/>
    <property type="molecule type" value="Genomic_DNA"/>
</dbReference>
<accession>A0A917WU66</accession>
<organism evidence="2 3">
    <name type="scientific">Micromonospora sonchi</name>
    <dbReference type="NCBI Taxonomy" id="1763543"/>
    <lineage>
        <taxon>Bacteria</taxon>
        <taxon>Bacillati</taxon>
        <taxon>Actinomycetota</taxon>
        <taxon>Actinomycetes</taxon>
        <taxon>Micromonosporales</taxon>
        <taxon>Micromonosporaceae</taxon>
        <taxon>Micromonospora</taxon>
    </lineage>
</organism>
<proteinExistence type="predicted"/>
<protein>
    <submittedName>
        <fullName evidence="2">Membrane protein</fullName>
    </submittedName>
</protein>
<keyword evidence="3" id="KW-1185">Reference proteome</keyword>
<name>A0A917WU66_9ACTN</name>
<feature type="transmembrane region" description="Helical" evidence="1">
    <location>
        <begin position="46"/>
        <end position="68"/>
    </location>
</feature>